<feature type="domain" description="Yip1" evidence="6">
    <location>
        <begin position="19"/>
        <end position="214"/>
    </location>
</feature>
<dbReference type="EMBL" id="LCYI01000029">
    <property type="protein sequence ID" value="KLA28572.1"/>
    <property type="molecule type" value="Genomic_DNA"/>
</dbReference>
<dbReference type="PATRIC" id="fig|1396.428.peg.5132"/>
<comment type="caution">
    <text evidence="7">The sequence shown here is derived from an EMBL/GenBank/DDBJ whole genome shotgun (WGS) entry which is preliminary data.</text>
</comment>
<protein>
    <recommendedName>
        <fullName evidence="6">Yip1 domain-containing protein</fullName>
    </recommendedName>
</protein>
<dbReference type="GO" id="GO:0016020">
    <property type="term" value="C:membrane"/>
    <property type="evidence" value="ECO:0007669"/>
    <property type="project" value="UniProtKB-SubCell"/>
</dbReference>
<feature type="transmembrane region" description="Helical" evidence="5">
    <location>
        <begin position="37"/>
        <end position="60"/>
    </location>
</feature>
<gene>
    <name evidence="7" type="ORF">B4077_5774</name>
</gene>
<evidence type="ECO:0000256" key="4">
    <source>
        <dbReference type="ARBA" id="ARBA00023136"/>
    </source>
</evidence>
<evidence type="ECO:0000256" key="5">
    <source>
        <dbReference type="SAM" id="Phobius"/>
    </source>
</evidence>
<feature type="transmembrane region" description="Helical" evidence="5">
    <location>
        <begin position="166"/>
        <end position="193"/>
    </location>
</feature>
<proteinExistence type="predicted"/>
<dbReference type="Proteomes" id="UP000035214">
    <property type="component" value="Unassembled WGS sequence"/>
</dbReference>
<keyword evidence="4 5" id="KW-0472">Membrane</keyword>
<feature type="transmembrane region" description="Helical" evidence="5">
    <location>
        <begin position="126"/>
        <end position="146"/>
    </location>
</feature>
<evidence type="ECO:0000256" key="1">
    <source>
        <dbReference type="ARBA" id="ARBA00004141"/>
    </source>
</evidence>
<dbReference type="AlphaFoldDB" id="A0A0G8EYQ2"/>
<feature type="transmembrane region" description="Helical" evidence="5">
    <location>
        <begin position="80"/>
        <end position="105"/>
    </location>
</feature>
<evidence type="ECO:0000256" key="2">
    <source>
        <dbReference type="ARBA" id="ARBA00022692"/>
    </source>
</evidence>
<evidence type="ECO:0000259" key="6">
    <source>
        <dbReference type="Pfam" id="PF04893"/>
    </source>
</evidence>
<dbReference type="RefSeq" id="WP_046955544.1">
    <property type="nucleotide sequence ID" value="NZ_LCYI01000029.1"/>
</dbReference>
<comment type="subcellular location">
    <subcellularLocation>
        <location evidence="1">Membrane</location>
        <topology evidence="1">Multi-pass membrane protein</topology>
    </subcellularLocation>
</comment>
<keyword evidence="3 5" id="KW-1133">Transmembrane helix</keyword>
<evidence type="ECO:0000313" key="7">
    <source>
        <dbReference type="EMBL" id="KLA28572.1"/>
    </source>
</evidence>
<name>A0A0G8EYQ2_BACCE</name>
<dbReference type="Pfam" id="PF04893">
    <property type="entry name" value="Yip1"/>
    <property type="match status" value="1"/>
</dbReference>
<keyword evidence="2 5" id="KW-0812">Transmembrane</keyword>
<reference evidence="7 8" key="1">
    <citation type="submission" date="2015-04" db="EMBL/GenBank/DDBJ databases">
        <title>Draft Genome Sequences of Eight Spore-Forming Food Isolates of Bacillus cereus Genome sequencing.</title>
        <authorList>
            <person name="Krawcyk A.O."/>
            <person name="de Jong A."/>
            <person name="Eijlander R.T."/>
            <person name="Berendsen E.M."/>
            <person name="Holsappel S."/>
            <person name="Wells-Bennik M."/>
            <person name="Kuipers O.P."/>
        </authorList>
    </citation>
    <scope>NUCLEOTIDE SEQUENCE [LARGE SCALE GENOMIC DNA]</scope>
    <source>
        <strain evidence="7 8">B4077</strain>
    </source>
</reference>
<feature type="transmembrane region" description="Helical" evidence="5">
    <location>
        <begin position="200"/>
        <end position="217"/>
    </location>
</feature>
<sequence length="226" mass="24287">METNINTQDVGSKKPSLLGMITSPGEQFERMKMKSPVWVAFLIFVLIGTVTTAAVFYLSVVNTPEVAKEMNGQDGQMIKWFALGGGALFGLFGTPIGLFIAAGFYKVIMMLMGNDTPYMKILSIYLYANLVFYIGSLLNVGLGLIFEGNGTDAYTSLAPLFEKGTVLNGIASSIEIFNIWSLILTGLGLHIVAGLSKKQATILIVIFFILTIGLGFLKGLGNSFGA</sequence>
<evidence type="ECO:0000313" key="8">
    <source>
        <dbReference type="Proteomes" id="UP000035214"/>
    </source>
</evidence>
<organism evidence="7 8">
    <name type="scientific">Bacillus cereus</name>
    <dbReference type="NCBI Taxonomy" id="1396"/>
    <lineage>
        <taxon>Bacteria</taxon>
        <taxon>Bacillati</taxon>
        <taxon>Bacillota</taxon>
        <taxon>Bacilli</taxon>
        <taxon>Bacillales</taxon>
        <taxon>Bacillaceae</taxon>
        <taxon>Bacillus</taxon>
        <taxon>Bacillus cereus group</taxon>
    </lineage>
</organism>
<dbReference type="InterPro" id="IPR006977">
    <property type="entry name" value="Yip1_dom"/>
</dbReference>
<accession>A0A0G8EYQ2</accession>
<evidence type="ECO:0000256" key="3">
    <source>
        <dbReference type="ARBA" id="ARBA00022989"/>
    </source>
</evidence>